<organism evidence="2 3">
    <name type="scientific">Rhodopirellula islandica</name>
    <dbReference type="NCBI Taxonomy" id="595434"/>
    <lineage>
        <taxon>Bacteria</taxon>
        <taxon>Pseudomonadati</taxon>
        <taxon>Planctomycetota</taxon>
        <taxon>Planctomycetia</taxon>
        <taxon>Pirellulales</taxon>
        <taxon>Pirellulaceae</taxon>
        <taxon>Rhodopirellula</taxon>
    </lineage>
</organism>
<sequence>MPNSTDSSAPPDRKGLTGGALLIAGLVIVLLILHQDNWLWTNDTLLFGFMPIGLAWHAGISIAASFTWFLATRIAWPLDEEEPQR</sequence>
<gene>
    <name evidence="2" type="ORF">RISK_004047</name>
</gene>
<evidence type="ECO:0000313" key="2">
    <source>
        <dbReference type="EMBL" id="KLU03640.1"/>
    </source>
</evidence>
<keyword evidence="1" id="KW-1133">Transmembrane helix</keyword>
<keyword evidence="1" id="KW-0812">Transmembrane</keyword>
<dbReference type="Proteomes" id="UP000036367">
    <property type="component" value="Unassembled WGS sequence"/>
</dbReference>
<name>A0A0J1BA87_RHOIS</name>
<feature type="transmembrane region" description="Helical" evidence="1">
    <location>
        <begin position="15"/>
        <end position="33"/>
    </location>
</feature>
<dbReference type="OrthoDB" id="283209at2"/>
<proteinExistence type="predicted"/>
<feature type="transmembrane region" description="Helical" evidence="1">
    <location>
        <begin position="45"/>
        <end position="71"/>
    </location>
</feature>
<dbReference type="InterPro" id="IPR021741">
    <property type="entry name" value="DUF3311"/>
</dbReference>
<dbReference type="AlphaFoldDB" id="A0A0J1BA87"/>
<dbReference type="PATRIC" id="fig|595434.4.peg.3837"/>
<keyword evidence="1" id="KW-0472">Membrane</keyword>
<dbReference type="EMBL" id="LECT01000031">
    <property type="protein sequence ID" value="KLU03640.1"/>
    <property type="molecule type" value="Genomic_DNA"/>
</dbReference>
<protein>
    <submittedName>
        <fullName evidence="2">Membrane protein</fullName>
    </submittedName>
</protein>
<evidence type="ECO:0000256" key="1">
    <source>
        <dbReference type="SAM" id="Phobius"/>
    </source>
</evidence>
<dbReference type="STRING" id="595434.RISK_004047"/>
<accession>A0A0J1BA87</accession>
<dbReference type="RefSeq" id="WP_047815390.1">
    <property type="nucleotide sequence ID" value="NZ_LECT01000031.1"/>
</dbReference>
<comment type="caution">
    <text evidence="2">The sequence shown here is derived from an EMBL/GenBank/DDBJ whole genome shotgun (WGS) entry which is preliminary data.</text>
</comment>
<evidence type="ECO:0000313" key="3">
    <source>
        <dbReference type="Proteomes" id="UP000036367"/>
    </source>
</evidence>
<dbReference type="Pfam" id="PF11755">
    <property type="entry name" value="DUF3311"/>
    <property type="match status" value="1"/>
</dbReference>
<keyword evidence="3" id="KW-1185">Reference proteome</keyword>
<reference evidence="2" key="1">
    <citation type="submission" date="2015-05" db="EMBL/GenBank/DDBJ databases">
        <title>Permanent draft genome of Rhodopirellula islandicus K833.</title>
        <authorList>
            <person name="Kizina J."/>
            <person name="Richter M."/>
            <person name="Glockner F.O."/>
            <person name="Harder J."/>
        </authorList>
    </citation>
    <scope>NUCLEOTIDE SEQUENCE [LARGE SCALE GENOMIC DNA]</scope>
    <source>
        <strain evidence="2">K833</strain>
    </source>
</reference>